<reference evidence="1 2" key="1">
    <citation type="submission" date="2020-07" db="EMBL/GenBank/DDBJ databases">
        <title>Sequencing the genomes of 1000 actinobacteria strains.</title>
        <authorList>
            <person name="Klenk H.-P."/>
        </authorList>
    </citation>
    <scope>NUCLEOTIDE SEQUENCE [LARGE SCALE GENOMIC DNA]</scope>
    <source>
        <strain evidence="1 2">DSM 18965</strain>
    </source>
</reference>
<dbReference type="InterPro" id="IPR023393">
    <property type="entry name" value="START-like_dom_sf"/>
</dbReference>
<keyword evidence="2" id="KW-1185">Reference proteome</keyword>
<dbReference type="CDD" id="cd07821">
    <property type="entry name" value="PYR_PYL_RCAR_like"/>
    <property type="match status" value="1"/>
</dbReference>
<dbReference type="SUPFAM" id="SSF55961">
    <property type="entry name" value="Bet v1-like"/>
    <property type="match status" value="1"/>
</dbReference>
<gene>
    <name evidence="1" type="ORF">BKA08_001298</name>
</gene>
<dbReference type="Gene3D" id="3.30.530.20">
    <property type="match status" value="1"/>
</dbReference>
<evidence type="ECO:0000313" key="1">
    <source>
        <dbReference type="EMBL" id="NYD57060.1"/>
    </source>
</evidence>
<organism evidence="1 2">
    <name type="scientific">Nocardioides marinisabuli</name>
    <dbReference type="NCBI Taxonomy" id="419476"/>
    <lineage>
        <taxon>Bacteria</taxon>
        <taxon>Bacillati</taxon>
        <taxon>Actinomycetota</taxon>
        <taxon>Actinomycetes</taxon>
        <taxon>Propionibacteriales</taxon>
        <taxon>Nocardioidaceae</taxon>
        <taxon>Nocardioides</taxon>
    </lineage>
</organism>
<dbReference type="Pfam" id="PF10604">
    <property type="entry name" value="Polyketide_cyc2"/>
    <property type="match status" value="1"/>
</dbReference>
<dbReference type="RefSeq" id="WP_179614875.1">
    <property type="nucleotide sequence ID" value="NZ_CP059163.1"/>
</dbReference>
<name>A0A7Y9EZW3_9ACTN</name>
<comment type="caution">
    <text evidence="1">The sequence shown here is derived from an EMBL/GenBank/DDBJ whole genome shotgun (WGS) entry which is preliminary data.</text>
</comment>
<accession>A0A7Y9EZW3</accession>
<proteinExistence type="predicted"/>
<dbReference type="AlphaFoldDB" id="A0A7Y9EZW3"/>
<protein>
    <submittedName>
        <fullName evidence="1">Uncharacterized protein YndB with AHSA1/START domain</fullName>
    </submittedName>
</protein>
<dbReference type="InterPro" id="IPR019587">
    <property type="entry name" value="Polyketide_cyclase/dehydratase"/>
</dbReference>
<dbReference type="EMBL" id="JACCBE010000001">
    <property type="protein sequence ID" value="NYD57060.1"/>
    <property type="molecule type" value="Genomic_DNA"/>
</dbReference>
<dbReference type="Proteomes" id="UP000516957">
    <property type="component" value="Unassembled WGS sequence"/>
</dbReference>
<evidence type="ECO:0000313" key="2">
    <source>
        <dbReference type="Proteomes" id="UP000516957"/>
    </source>
</evidence>
<sequence length="171" mass="18811">MTSLPCDKVGLDFFDSAPTLHRVERELAATPAEVFAAFLDAEAWKTWAVPITRVEWTSGFPLEVGSTRTVHMWGGVVAHEEFLAYAEGTRMAFRFNEVSRKAVRAFAEDYQVTDLGGGRCRVVWTMAMDTGRRAGVGARLVDPVMRVGLGHMLGRFARLVESRSASTGAGR</sequence>